<dbReference type="InterPro" id="IPR029058">
    <property type="entry name" value="AB_hydrolase_fold"/>
</dbReference>
<sequence>MQLQKQTKQLLLYMMFPILLIGIFFIAYITYNETIISRSTTQNTGDYVVLLHGLGRTKRSMYPIGRMLAHEGYRVINIGYPSRTDTIENLVATKITPPIDALYVDKNKKIHFVTHSMGGIVTRYYLANHAVANLGRVVMLAPPNAGSDTADTWAASTIMRPLLGPAILQMTTASNSLAQTLPSPTYEVGIIAGEFDEKVDPEKTQVDDMKYFFLAAREHTFIMHAPEVLAAVSSFLRTGSFPDPPPNSDTSQPLYTTYTVPAEQRDSIQFFWKDGAQQPIQTIDTLRKNIARDGKHLLFATNGGIF</sequence>
<evidence type="ECO:0000313" key="4">
    <source>
        <dbReference type="Proteomes" id="UP000229362"/>
    </source>
</evidence>
<dbReference type="SUPFAM" id="SSF53474">
    <property type="entry name" value="alpha/beta-Hydrolases"/>
    <property type="match status" value="1"/>
</dbReference>
<dbReference type="AlphaFoldDB" id="A0A2M6W1Q1"/>
<protein>
    <recommendedName>
        <fullName evidence="2">AB hydrolase-1 domain-containing protein</fullName>
    </recommendedName>
</protein>
<dbReference type="Gene3D" id="3.40.50.1820">
    <property type="entry name" value="alpha/beta hydrolase"/>
    <property type="match status" value="1"/>
</dbReference>
<dbReference type="PANTHER" id="PTHR37946:SF1">
    <property type="entry name" value="SLL1969 PROTEIN"/>
    <property type="match status" value="1"/>
</dbReference>
<keyword evidence="1" id="KW-0472">Membrane</keyword>
<gene>
    <name evidence="3" type="ORF">COU33_01620</name>
</gene>
<dbReference type="InterPro" id="IPR000073">
    <property type="entry name" value="AB_hydrolase_1"/>
</dbReference>
<name>A0A2M6W1Q1_9BACT</name>
<dbReference type="PANTHER" id="PTHR37946">
    <property type="entry name" value="SLL1969 PROTEIN"/>
    <property type="match status" value="1"/>
</dbReference>
<feature type="domain" description="AB hydrolase-1" evidence="2">
    <location>
        <begin position="48"/>
        <end position="175"/>
    </location>
</feature>
<reference evidence="4" key="1">
    <citation type="submission" date="2017-09" db="EMBL/GenBank/DDBJ databases">
        <title>Depth-based differentiation of microbial function through sediment-hosted aquifers and enrichment of novel symbionts in the deep terrestrial subsurface.</title>
        <authorList>
            <person name="Probst A.J."/>
            <person name="Ladd B."/>
            <person name="Jarett J.K."/>
            <person name="Geller-Mcgrath D.E."/>
            <person name="Sieber C.M.K."/>
            <person name="Emerson J.B."/>
            <person name="Anantharaman K."/>
            <person name="Thomas B.C."/>
            <person name="Malmstrom R."/>
            <person name="Stieglmeier M."/>
            <person name="Klingl A."/>
            <person name="Woyke T."/>
            <person name="Ryan C.M."/>
            <person name="Banfield J.F."/>
        </authorList>
    </citation>
    <scope>NUCLEOTIDE SEQUENCE [LARGE SCALE GENOMIC DNA]</scope>
</reference>
<dbReference type="Pfam" id="PF12697">
    <property type="entry name" value="Abhydrolase_6"/>
    <property type="match status" value="1"/>
</dbReference>
<dbReference type="Proteomes" id="UP000229362">
    <property type="component" value="Unassembled WGS sequence"/>
</dbReference>
<evidence type="ECO:0000259" key="2">
    <source>
        <dbReference type="Pfam" id="PF12697"/>
    </source>
</evidence>
<feature type="non-terminal residue" evidence="3">
    <location>
        <position position="306"/>
    </location>
</feature>
<dbReference type="EMBL" id="PFBZ01000068">
    <property type="protein sequence ID" value="PIT86712.1"/>
    <property type="molecule type" value="Genomic_DNA"/>
</dbReference>
<comment type="caution">
    <text evidence="3">The sequence shown here is derived from an EMBL/GenBank/DDBJ whole genome shotgun (WGS) entry which is preliminary data.</text>
</comment>
<proteinExistence type="predicted"/>
<keyword evidence="1" id="KW-1133">Transmembrane helix</keyword>
<organism evidence="3 4">
    <name type="scientific">Candidatus Magasanikbacteria bacterium CG10_big_fil_rev_8_21_14_0_10_43_6</name>
    <dbReference type="NCBI Taxonomy" id="1974650"/>
    <lineage>
        <taxon>Bacteria</taxon>
        <taxon>Candidatus Magasanikiibacteriota</taxon>
    </lineage>
</organism>
<feature type="transmembrane region" description="Helical" evidence="1">
    <location>
        <begin position="12"/>
        <end position="31"/>
    </location>
</feature>
<evidence type="ECO:0000313" key="3">
    <source>
        <dbReference type="EMBL" id="PIT86712.1"/>
    </source>
</evidence>
<evidence type="ECO:0000256" key="1">
    <source>
        <dbReference type="SAM" id="Phobius"/>
    </source>
</evidence>
<accession>A0A2M6W1Q1</accession>
<keyword evidence="1" id="KW-0812">Transmembrane</keyword>